<comment type="caution">
    <text evidence="3">The sequence shown here is derived from an EMBL/GenBank/DDBJ whole genome shotgun (WGS) entry which is preliminary data.</text>
</comment>
<accession>A0A8J2FRL7</accession>
<feature type="compositionally biased region" description="Basic and acidic residues" evidence="1">
    <location>
        <begin position="1"/>
        <end position="13"/>
    </location>
</feature>
<protein>
    <submittedName>
        <fullName evidence="3">Glycosyltransferase involved in cell wall bisynthesis</fullName>
    </submittedName>
</protein>
<dbReference type="PANTHER" id="PTHR45947">
    <property type="entry name" value="SULFOQUINOVOSYL TRANSFERASE SQD2"/>
    <property type="match status" value="1"/>
</dbReference>
<dbReference type="PANTHER" id="PTHR45947:SF3">
    <property type="entry name" value="SULFOQUINOVOSYL TRANSFERASE SQD2"/>
    <property type="match status" value="1"/>
</dbReference>
<dbReference type="GO" id="GO:0016757">
    <property type="term" value="F:glycosyltransferase activity"/>
    <property type="evidence" value="ECO:0007669"/>
    <property type="project" value="InterPro"/>
</dbReference>
<dbReference type="Pfam" id="PF00534">
    <property type="entry name" value="Glycos_transf_1"/>
    <property type="match status" value="1"/>
</dbReference>
<name>A0A8J2FRL7_9BACT</name>
<proteinExistence type="predicted"/>
<dbReference type="AlphaFoldDB" id="A0A8J2FRL7"/>
<feature type="domain" description="Glycosyl transferase family 1" evidence="2">
    <location>
        <begin position="238"/>
        <end position="407"/>
    </location>
</feature>
<evidence type="ECO:0000259" key="2">
    <source>
        <dbReference type="Pfam" id="PF00534"/>
    </source>
</evidence>
<dbReference type="Gene3D" id="3.40.50.2000">
    <property type="entry name" value="Glycogen Phosphorylase B"/>
    <property type="match status" value="2"/>
</dbReference>
<evidence type="ECO:0000256" key="1">
    <source>
        <dbReference type="SAM" id="MobiDB-lite"/>
    </source>
</evidence>
<dbReference type="InterPro" id="IPR050194">
    <property type="entry name" value="Glycosyltransferase_grp1"/>
</dbReference>
<dbReference type="InterPro" id="IPR001296">
    <property type="entry name" value="Glyco_trans_1"/>
</dbReference>
<gene>
    <name evidence="3" type="ORF">MPNT_110061</name>
</gene>
<evidence type="ECO:0000313" key="4">
    <source>
        <dbReference type="Proteomes" id="UP000663859"/>
    </source>
</evidence>
<dbReference type="EMBL" id="CAJNOB010000003">
    <property type="protein sequence ID" value="CAF0692034.1"/>
    <property type="molecule type" value="Genomic_DNA"/>
</dbReference>
<feature type="region of interest" description="Disordered" evidence="1">
    <location>
        <begin position="1"/>
        <end position="20"/>
    </location>
</feature>
<keyword evidence="4" id="KW-1185">Reference proteome</keyword>
<sequence length="449" mass="50872">MDKRRKQTHHNETGPKSQTSRPGPLVIYLFIQFPKRSQMFLVRELQALSTLGAQVEVHSLWGKSPVDPAEFSLPPGITAYPAPGKKYLVAPIRLLWEVVRDPSLIRSAWYWLRKGRFNKWQDIVMTLLGTFFACARVKDFRTRNPDLFHGAWATAPATAAAVLGRLCRKPFSFGAHAYDLYRGGGDALLFPKLEKASFVHTSTQLAQQELVKLCPGATSKIILARRGLFYLPDVTPRDSFAPGGELRILSVGRLVPKKGWEIQWQAARLLRQEGVRFHWVIVGTGPLEKTLRAQIRAAQLDHWVTLAGELPYSNVEKAYRRSHLFWFTGVTAPDGDRDGFPNVIAEAWAYELPVIATRTGAVTEALVHGVNGWLLKEPHPRELAEVTIQLWQDPALRTRLGKEGRRWVQEHYLVTRNVLPLWKAIQEVTRSYFRPAQGEELGTRQLLQG</sequence>
<dbReference type="Proteomes" id="UP000663859">
    <property type="component" value="Unassembled WGS sequence"/>
</dbReference>
<dbReference type="SUPFAM" id="SSF53756">
    <property type="entry name" value="UDP-Glycosyltransferase/glycogen phosphorylase"/>
    <property type="match status" value="1"/>
</dbReference>
<reference evidence="3" key="1">
    <citation type="submission" date="2021-02" db="EMBL/GenBank/DDBJ databases">
        <authorList>
            <person name="Cremers G."/>
            <person name="Picone N."/>
        </authorList>
    </citation>
    <scope>NUCLEOTIDE SEQUENCE</scope>
    <source>
        <strain evidence="3">PQ17</strain>
    </source>
</reference>
<evidence type="ECO:0000313" key="3">
    <source>
        <dbReference type="EMBL" id="CAF0692034.1"/>
    </source>
</evidence>
<organism evidence="3 4">
    <name type="scientific">Candidatus Methylacidithermus pantelleriae</name>
    <dbReference type="NCBI Taxonomy" id="2744239"/>
    <lineage>
        <taxon>Bacteria</taxon>
        <taxon>Pseudomonadati</taxon>
        <taxon>Verrucomicrobiota</taxon>
        <taxon>Methylacidiphilae</taxon>
        <taxon>Methylacidiphilales</taxon>
        <taxon>Methylacidiphilaceae</taxon>
        <taxon>Candidatus Methylacidithermus</taxon>
    </lineage>
</organism>